<sequence>MGKGIKMKKNSKVLLFMFFFMLFNTVVNERIFAMEENAFSFTFESIEGQAMPLEQFKGKALLVVNTASLCGFTPQYEGLQSLWNDYKDKGLVIIGVPSNNFGKQEPEGEEKIKEFCETKFGIDFPMTTKEDVKGENAHPFYKWANNQSGKNPKWNFYKYLISPDGSYSGIYSSMTKPKSGKMIKAIEKILP</sequence>
<accession>A0A381SL65</accession>
<organism evidence="4">
    <name type="scientific">marine metagenome</name>
    <dbReference type="NCBI Taxonomy" id="408172"/>
    <lineage>
        <taxon>unclassified sequences</taxon>
        <taxon>metagenomes</taxon>
        <taxon>ecological metagenomes</taxon>
    </lineage>
</organism>
<dbReference type="PANTHER" id="PTHR11592">
    <property type="entry name" value="GLUTATHIONE PEROXIDASE"/>
    <property type="match status" value="1"/>
</dbReference>
<dbReference type="PIRSF" id="PIRSF000303">
    <property type="entry name" value="Glutathion_perox"/>
    <property type="match status" value="1"/>
</dbReference>
<keyword evidence="3" id="KW-0560">Oxidoreductase</keyword>
<dbReference type="Pfam" id="PF00255">
    <property type="entry name" value="GSHPx"/>
    <property type="match status" value="1"/>
</dbReference>
<evidence type="ECO:0000256" key="2">
    <source>
        <dbReference type="ARBA" id="ARBA00022559"/>
    </source>
</evidence>
<protein>
    <recommendedName>
        <fullName evidence="5">Glutathione peroxidase</fullName>
    </recommendedName>
</protein>
<dbReference type="PRINTS" id="PR01011">
    <property type="entry name" value="GLUTPROXDASE"/>
</dbReference>
<evidence type="ECO:0000256" key="3">
    <source>
        <dbReference type="ARBA" id="ARBA00023002"/>
    </source>
</evidence>
<dbReference type="AlphaFoldDB" id="A0A381SL65"/>
<reference evidence="4" key="1">
    <citation type="submission" date="2018-05" db="EMBL/GenBank/DDBJ databases">
        <authorList>
            <person name="Lanie J.A."/>
            <person name="Ng W.-L."/>
            <person name="Kazmierczak K.M."/>
            <person name="Andrzejewski T.M."/>
            <person name="Davidsen T.M."/>
            <person name="Wayne K.J."/>
            <person name="Tettelin H."/>
            <person name="Glass J.I."/>
            <person name="Rusch D."/>
            <person name="Podicherti R."/>
            <person name="Tsui H.-C.T."/>
            <person name="Winkler M.E."/>
        </authorList>
    </citation>
    <scope>NUCLEOTIDE SEQUENCE</scope>
</reference>
<dbReference type="PROSITE" id="PS51355">
    <property type="entry name" value="GLUTATHIONE_PEROXID_3"/>
    <property type="match status" value="1"/>
</dbReference>
<dbReference type="CDD" id="cd00340">
    <property type="entry name" value="GSH_Peroxidase"/>
    <property type="match status" value="1"/>
</dbReference>
<dbReference type="PROSITE" id="PS00460">
    <property type="entry name" value="GLUTATHIONE_PEROXID_1"/>
    <property type="match status" value="1"/>
</dbReference>
<dbReference type="EMBL" id="UINC01003198">
    <property type="protein sequence ID" value="SVA04199.1"/>
    <property type="molecule type" value="Genomic_DNA"/>
</dbReference>
<proteinExistence type="inferred from homology"/>
<dbReference type="GO" id="GO:0034599">
    <property type="term" value="P:cellular response to oxidative stress"/>
    <property type="evidence" value="ECO:0007669"/>
    <property type="project" value="TreeGrafter"/>
</dbReference>
<dbReference type="InterPro" id="IPR029759">
    <property type="entry name" value="GPX_AS"/>
</dbReference>
<keyword evidence="2" id="KW-0575">Peroxidase</keyword>
<dbReference type="PANTHER" id="PTHR11592:SF78">
    <property type="entry name" value="GLUTATHIONE PEROXIDASE"/>
    <property type="match status" value="1"/>
</dbReference>
<dbReference type="SUPFAM" id="SSF52833">
    <property type="entry name" value="Thioredoxin-like"/>
    <property type="match status" value="1"/>
</dbReference>
<evidence type="ECO:0000313" key="4">
    <source>
        <dbReference type="EMBL" id="SVA04199.1"/>
    </source>
</evidence>
<gene>
    <name evidence="4" type="ORF">METZ01_LOCUS57053</name>
</gene>
<evidence type="ECO:0000256" key="1">
    <source>
        <dbReference type="ARBA" id="ARBA00006926"/>
    </source>
</evidence>
<name>A0A381SL65_9ZZZZ</name>
<dbReference type="InterPro" id="IPR036249">
    <property type="entry name" value="Thioredoxin-like_sf"/>
</dbReference>
<comment type="similarity">
    <text evidence="1">Belongs to the glutathione peroxidase family.</text>
</comment>
<evidence type="ECO:0008006" key="5">
    <source>
        <dbReference type="Google" id="ProtNLM"/>
    </source>
</evidence>
<dbReference type="GO" id="GO:0004601">
    <property type="term" value="F:peroxidase activity"/>
    <property type="evidence" value="ECO:0007669"/>
    <property type="project" value="UniProtKB-KW"/>
</dbReference>
<dbReference type="InterPro" id="IPR000889">
    <property type="entry name" value="Glutathione_peroxidase"/>
</dbReference>
<dbReference type="Gene3D" id="3.40.30.10">
    <property type="entry name" value="Glutaredoxin"/>
    <property type="match status" value="1"/>
</dbReference>